<evidence type="ECO:0000313" key="2">
    <source>
        <dbReference type="Proteomes" id="UP001456524"/>
    </source>
</evidence>
<protein>
    <submittedName>
        <fullName evidence="1">Uncharacterized protein</fullName>
    </submittedName>
</protein>
<sequence length="330" mass="38386">MSTRRGNDADVQRSALVVEEAFQEYFRCHEIDGDWKPFQKIDMSGDEFLAFKVKCEAEDLSLYAAPGKTMTMDYVVNQGAMFLRNRTHFHLNLTGHVVELLKAKIRGMADMEGLEPLRSLVGQIRTRYSAKVKIETEGVHRNRNLEHVSHRTADARIRLETLEGVLSEIIIEITNPAKRALCPDMGREYVKRMLREDLRCRSCTMYFAINLDDETKLASYTIMVGWWTIRSRPRDDDVPRTHARMHTKFLRNETVFRDSDGQMVPGAVRLLPQNILGRYLVGRAFRRRRRARLRALNTRAITIDHQELFDMLEGVESWEGPLRYHVSTEE</sequence>
<evidence type="ECO:0000313" key="1">
    <source>
        <dbReference type="EMBL" id="KAK8177446.1"/>
    </source>
</evidence>
<organism evidence="1 2">
    <name type="scientific">Phyllosticta citrichinensis</name>
    <dbReference type="NCBI Taxonomy" id="1130410"/>
    <lineage>
        <taxon>Eukaryota</taxon>
        <taxon>Fungi</taxon>
        <taxon>Dikarya</taxon>
        <taxon>Ascomycota</taxon>
        <taxon>Pezizomycotina</taxon>
        <taxon>Dothideomycetes</taxon>
        <taxon>Dothideomycetes incertae sedis</taxon>
        <taxon>Botryosphaeriales</taxon>
        <taxon>Phyllostictaceae</taxon>
        <taxon>Phyllosticta</taxon>
    </lineage>
</organism>
<dbReference type="Proteomes" id="UP001456524">
    <property type="component" value="Unassembled WGS sequence"/>
</dbReference>
<keyword evidence="2" id="KW-1185">Reference proteome</keyword>
<name>A0ABR1Y6S1_9PEZI</name>
<reference evidence="1 2" key="1">
    <citation type="journal article" date="2022" name="G3 (Bethesda)">
        <title>Enemy or ally: a genomic approach to elucidate the lifestyle of Phyllosticta citrichinaensis.</title>
        <authorList>
            <person name="Buijs V.A."/>
            <person name="Groenewald J.Z."/>
            <person name="Haridas S."/>
            <person name="LaButti K.M."/>
            <person name="Lipzen A."/>
            <person name="Martin F.M."/>
            <person name="Barry K."/>
            <person name="Grigoriev I.V."/>
            <person name="Crous P.W."/>
            <person name="Seidl M.F."/>
        </authorList>
    </citation>
    <scope>NUCLEOTIDE SEQUENCE [LARGE SCALE GENOMIC DNA]</scope>
    <source>
        <strain evidence="1 2">CBS 129764</strain>
    </source>
</reference>
<gene>
    <name evidence="1" type="ORF">IWX90DRAFT_482437</name>
</gene>
<comment type="caution">
    <text evidence="1">The sequence shown here is derived from an EMBL/GenBank/DDBJ whole genome shotgun (WGS) entry which is preliminary data.</text>
</comment>
<dbReference type="EMBL" id="JBBWUH010000001">
    <property type="protein sequence ID" value="KAK8177446.1"/>
    <property type="molecule type" value="Genomic_DNA"/>
</dbReference>
<accession>A0ABR1Y6S1</accession>
<proteinExistence type="predicted"/>